<comment type="caution">
    <text evidence="1">The sequence shown here is derived from an EMBL/GenBank/DDBJ whole genome shotgun (WGS) entry which is preliminary data.</text>
</comment>
<feature type="non-terminal residue" evidence="1">
    <location>
        <position position="1"/>
    </location>
</feature>
<keyword evidence="2" id="KW-1185">Reference proteome</keyword>
<feature type="non-terminal residue" evidence="1">
    <location>
        <position position="146"/>
    </location>
</feature>
<dbReference type="EMBL" id="JABFAC010000002">
    <property type="protein sequence ID" value="MBA0607383.1"/>
    <property type="molecule type" value="Genomic_DNA"/>
</dbReference>
<evidence type="ECO:0008006" key="3">
    <source>
        <dbReference type="Google" id="ProtNLM"/>
    </source>
</evidence>
<dbReference type="AlphaFoldDB" id="A0A7J8R1D4"/>
<organism evidence="1 2">
    <name type="scientific">Gossypium davidsonii</name>
    <name type="common">Davidson's cotton</name>
    <name type="synonym">Gossypium klotzschianum subsp. davidsonii</name>
    <dbReference type="NCBI Taxonomy" id="34287"/>
    <lineage>
        <taxon>Eukaryota</taxon>
        <taxon>Viridiplantae</taxon>
        <taxon>Streptophyta</taxon>
        <taxon>Embryophyta</taxon>
        <taxon>Tracheophyta</taxon>
        <taxon>Spermatophyta</taxon>
        <taxon>Magnoliopsida</taxon>
        <taxon>eudicotyledons</taxon>
        <taxon>Gunneridae</taxon>
        <taxon>Pentapetalae</taxon>
        <taxon>rosids</taxon>
        <taxon>malvids</taxon>
        <taxon>Malvales</taxon>
        <taxon>Malvaceae</taxon>
        <taxon>Malvoideae</taxon>
        <taxon>Gossypium</taxon>
    </lineage>
</organism>
<evidence type="ECO:0000313" key="1">
    <source>
        <dbReference type="EMBL" id="MBA0607383.1"/>
    </source>
</evidence>
<reference evidence="1 2" key="1">
    <citation type="journal article" date="2019" name="Genome Biol. Evol.">
        <title>Insights into the evolution of the New World diploid cottons (Gossypium, subgenus Houzingenia) based on genome sequencing.</title>
        <authorList>
            <person name="Grover C.E."/>
            <person name="Arick M.A. 2nd"/>
            <person name="Thrash A."/>
            <person name="Conover J.L."/>
            <person name="Sanders W.S."/>
            <person name="Peterson D.G."/>
            <person name="Frelichowski J.E."/>
            <person name="Scheffler J.A."/>
            <person name="Scheffler B.E."/>
            <person name="Wendel J.F."/>
        </authorList>
    </citation>
    <scope>NUCLEOTIDE SEQUENCE [LARGE SCALE GENOMIC DNA]</scope>
    <source>
        <strain evidence="1">27</strain>
        <tissue evidence="1">Leaf</tissue>
    </source>
</reference>
<sequence length="146" mass="16482">WLTWAFGECSTAQKHSFCYALWANWGDRNTNVHERKIRIGRDTACYIENYLIKGKPSGSSIKINFDGAYDGRNFRSASGAIARNAEGQVMFSWSEIHNGVLSAFILKAISSGEKGRGMIIEVNGELDCFLSEFWNSCRGNEYCCWD</sequence>
<protein>
    <recommendedName>
        <fullName evidence="3">RNase H type-1 domain-containing protein</fullName>
    </recommendedName>
</protein>
<dbReference type="Proteomes" id="UP000593561">
    <property type="component" value="Unassembled WGS sequence"/>
</dbReference>
<gene>
    <name evidence="1" type="ORF">Godav_019693</name>
</gene>
<accession>A0A7J8R1D4</accession>
<name>A0A7J8R1D4_GOSDV</name>
<evidence type="ECO:0000313" key="2">
    <source>
        <dbReference type="Proteomes" id="UP000593561"/>
    </source>
</evidence>
<proteinExistence type="predicted"/>